<gene>
    <name evidence="10" type="ORF">GCM10011335_05420</name>
</gene>
<dbReference type="PANTHER" id="PTHR35007:SF1">
    <property type="entry name" value="PILUS ASSEMBLY PROTEIN"/>
    <property type="match status" value="1"/>
</dbReference>
<dbReference type="AlphaFoldDB" id="A0A917D7X3"/>
<protein>
    <submittedName>
        <fullName evidence="10">Pilus assembly protein</fullName>
    </submittedName>
</protein>
<evidence type="ECO:0000256" key="3">
    <source>
        <dbReference type="ARBA" id="ARBA00022692"/>
    </source>
</evidence>
<dbReference type="EMBL" id="BMJJ01000001">
    <property type="protein sequence ID" value="GGD05435.1"/>
    <property type="molecule type" value="Genomic_DNA"/>
</dbReference>
<name>A0A917D7X3_9HYPH</name>
<dbReference type="InterPro" id="IPR042094">
    <property type="entry name" value="T2SS_GspF_sf"/>
</dbReference>
<feature type="signal peptide" evidence="8">
    <location>
        <begin position="1"/>
        <end position="19"/>
    </location>
</feature>
<evidence type="ECO:0000256" key="4">
    <source>
        <dbReference type="ARBA" id="ARBA00022989"/>
    </source>
</evidence>
<evidence type="ECO:0000313" key="10">
    <source>
        <dbReference type="EMBL" id="GGD05435.1"/>
    </source>
</evidence>
<feature type="transmembrane region" description="Helical" evidence="7">
    <location>
        <begin position="276"/>
        <end position="296"/>
    </location>
</feature>
<evidence type="ECO:0000256" key="1">
    <source>
        <dbReference type="ARBA" id="ARBA00004651"/>
    </source>
</evidence>
<sequence length="335" mass="36984">MSILTLALFVLLTTVAASAVAYAFLQPRIAAERNAEARLSQYKKAETDSTSKRVARDRVQEIAKRRKTIQNSLQEIEDKQKERSKQNAKPSLHRRLEQAGLSITEKQFVWASVGSGVVLGLLALLLQPSLIVTLSMAVVGGVGVPRWTLNHLRSRRQKNFIAEFPNAVDLIVRGVKSGLPLNDTFRMIASEAAEPVRTEFQKIVEAQQMGMTVSDSVERLYQSVPLAETNFFAIVIMIQSQAGGNLSEALGNLSRVLRDRKRMKAKIQAMSMEAKASGGIIGSLPFIVGLLVYLTTPDYISILFTNTTGNIILVAAAIWMSIGIFVMKQMINFDF</sequence>
<feature type="chain" id="PRO_5038054283" evidence="8">
    <location>
        <begin position="20"/>
        <end position="335"/>
    </location>
</feature>
<keyword evidence="4 7" id="KW-1133">Transmembrane helix</keyword>
<evidence type="ECO:0000256" key="5">
    <source>
        <dbReference type="ARBA" id="ARBA00023136"/>
    </source>
</evidence>
<keyword evidence="8" id="KW-0732">Signal</keyword>
<comment type="subcellular location">
    <subcellularLocation>
        <location evidence="1">Cell membrane</location>
        <topology evidence="1">Multi-pass membrane protein</topology>
    </subcellularLocation>
</comment>
<proteinExistence type="predicted"/>
<dbReference type="Proteomes" id="UP000613160">
    <property type="component" value="Unassembled WGS sequence"/>
</dbReference>
<dbReference type="InterPro" id="IPR018076">
    <property type="entry name" value="T2SS_GspF_dom"/>
</dbReference>
<keyword evidence="5 7" id="KW-0472">Membrane</keyword>
<accession>A0A917D7X3</accession>
<feature type="domain" description="Type II secretion system protein GspF" evidence="9">
    <location>
        <begin position="169"/>
        <end position="292"/>
    </location>
</feature>
<feature type="transmembrane region" description="Helical" evidence="7">
    <location>
        <begin position="308"/>
        <end position="327"/>
    </location>
</feature>
<feature type="coiled-coil region" evidence="6">
    <location>
        <begin position="59"/>
        <end position="89"/>
    </location>
</feature>
<keyword evidence="11" id="KW-1185">Reference proteome</keyword>
<keyword evidence="2" id="KW-1003">Cell membrane</keyword>
<evidence type="ECO:0000256" key="7">
    <source>
        <dbReference type="SAM" id="Phobius"/>
    </source>
</evidence>
<feature type="transmembrane region" description="Helical" evidence="7">
    <location>
        <begin position="108"/>
        <end position="126"/>
    </location>
</feature>
<keyword evidence="6" id="KW-0175">Coiled coil</keyword>
<dbReference type="Pfam" id="PF00482">
    <property type="entry name" value="T2SSF"/>
    <property type="match status" value="1"/>
</dbReference>
<evidence type="ECO:0000256" key="8">
    <source>
        <dbReference type="SAM" id="SignalP"/>
    </source>
</evidence>
<evidence type="ECO:0000259" key="9">
    <source>
        <dbReference type="Pfam" id="PF00482"/>
    </source>
</evidence>
<evidence type="ECO:0000256" key="6">
    <source>
        <dbReference type="SAM" id="Coils"/>
    </source>
</evidence>
<evidence type="ECO:0000313" key="11">
    <source>
        <dbReference type="Proteomes" id="UP000613160"/>
    </source>
</evidence>
<organism evidence="10 11">
    <name type="scientific">Aureimonas glaciei</name>
    <dbReference type="NCBI Taxonomy" id="1776957"/>
    <lineage>
        <taxon>Bacteria</taxon>
        <taxon>Pseudomonadati</taxon>
        <taxon>Pseudomonadota</taxon>
        <taxon>Alphaproteobacteria</taxon>
        <taxon>Hyphomicrobiales</taxon>
        <taxon>Aurantimonadaceae</taxon>
        <taxon>Aureimonas</taxon>
    </lineage>
</organism>
<dbReference type="GO" id="GO:0005886">
    <property type="term" value="C:plasma membrane"/>
    <property type="evidence" value="ECO:0007669"/>
    <property type="project" value="UniProtKB-SubCell"/>
</dbReference>
<comment type="caution">
    <text evidence="10">The sequence shown here is derived from an EMBL/GenBank/DDBJ whole genome shotgun (WGS) entry which is preliminary data.</text>
</comment>
<keyword evidence="3 7" id="KW-0812">Transmembrane</keyword>
<evidence type="ECO:0000256" key="2">
    <source>
        <dbReference type="ARBA" id="ARBA00022475"/>
    </source>
</evidence>
<reference evidence="10" key="2">
    <citation type="submission" date="2020-09" db="EMBL/GenBank/DDBJ databases">
        <authorList>
            <person name="Sun Q."/>
            <person name="Zhou Y."/>
        </authorList>
    </citation>
    <scope>NUCLEOTIDE SEQUENCE</scope>
    <source>
        <strain evidence="10">CGMCC 1.15493</strain>
    </source>
</reference>
<dbReference type="RefSeq" id="WP_188849000.1">
    <property type="nucleotide sequence ID" value="NZ_BMJJ01000001.1"/>
</dbReference>
<reference evidence="10" key="1">
    <citation type="journal article" date="2014" name="Int. J. Syst. Evol. Microbiol.">
        <title>Complete genome sequence of Corynebacterium casei LMG S-19264T (=DSM 44701T), isolated from a smear-ripened cheese.</title>
        <authorList>
            <consortium name="US DOE Joint Genome Institute (JGI-PGF)"/>
            <person name="Walter F."/>
            <person name="Albersmeier A."/>
            <person name="Kalinowski J."/>
            <person name="Ruckert C."/>
        </authorList>
    </citation>
    <scope>NUCLEOTIDE SEQUENCE</scope>
    <source>
        <strain evidence="10">CGMCC 1.15493</strain>
    </source>
</reference>
<dbReference type="PANTHER" id="PTHR35007">
    <property type="entry name" value="INTEGRAL MEMBRANE PROTEIN-RELATED"/>
    <property type="match status" value="1"/>
</dbReference>
<dbReference type="Gene3D" id="1.20.81.30">
    <property type="entry name" value="Type II secretion system (T2SS), domain F"/>
    <property type="match status" value="1"/>
</dbReference>